<dbReference type="EMBL" id="CP065959">
    <property type="protein sequence ID" value="QQC92652.1"/>
    <property type="molecule type" value="Genomic_DNA"/>
</dbReference>
<dbReference type="Proteomes" id="UP000596130">
    <property type="component" value="Chromosome"/>
</dbReference>
<sequence length="219" mass="24380">MPHTIDSAQQVAEKLEEQRRDNPVGNELLAVADQGKLTTEHLRRLVGTEAQCHRTELVAYGTMLSRFPRRPAADLYLRLGRLVYDASPKLAACARSLGLDPEDMKFWPTERTTYTFDGVVSWVAAQGTQATTGLTSYADLTGYYSGCAELVARIHASELPVTDEFLEYYEGDTPEELCRLALEVVQDGLDRGDDPDEALFSARLLDESVGDFWRSVTTL</sequence>
<gene>
    <name evidence="1" type="ORF">I8755_32965</name>
</gene>
<dbReference type="SUPFAM" id="SSF48613">
    <property type="entry name" value="Heme oxygenase-like"/>
    <property type="match status" value="1"/>
</dbReference>
<name>A0A7T4PM01_9ACTN</name>
<protein>
    <submittedName>
        <fullName evidence="1">Uncharacterized protein</fullName>
    </submittedName>
</protein>
<dbReference type="RefSeq" id="WP_062780737.1">
    <property type="nucleotide sequence ID" value="NZ_CP065959.1"/>
</dbReference>
<dbReference type="AlphaFoldDB" id="A0A7T4PM01"/>
<dbReference type="InterPro" id="IPR016084">
    <property type="entry name" value="Haem_Oase-like_multi-hlx"/>
</dbReference>
<accession>A0A7T4PM01</accession>
<evidence type="ECO:0000313" key="2">
    <source>
        <dbReference type="Proteomes" id="UP000596130"/>
    </source>
</evidence>
<organism evidence="1 2">
    <name type="scientific">Streptomyces alfalfae</name>
    <dbReference type="NCBI Taxonomy" id="1642299"/>
    <lineage>
        <taxon>Bacteria</taxon>
        <taxon>Bacillati</taxon>
        <taxon>Actinomycetota</taxon>
        <taxon>Actinomycetes</taxon>
        <taxon>Kitasatosporales</taxon>
        <taxon>Streptomycetaceae</taxon>
        <taxon>Streptomyces</taxon>
    </lineage>
</organism>
<reference evidence="1 2" key="1">
    <citation type="submission" date="2020-12" db="EMBL/GenBank/DDBJ databases">
        <title>Identification and biosynthesis of polyene macrolides produced by Streptomyces alfalfae Men-myco-93-63.</title>
        <authorList>
            <person name="Liu D."/>
            <person name="Li Y."/>
            <person name="Liu L."/>
            <person name="Han X."/>
            <person name="Shen F."/>
        </authorList>
    </citation>
    <scope>NUCLEOTIDE SEQUENCE [LARGE SCALE GENOMIC DNA]</scope>
    <source>
        <strain evidence="1 2">Men-myco-93-63</strain>
    </source>
</reference>
<proteinExistence type="predicted"/>
<evidence type="ECO:0000313" key="1">
    <source>
        <dbReference type="EMBL" id="QQC92652.1"/>
    </source>
</evidence>